<feature type="region of interest" description="Disordered" evidence="1">
    <location>
        <begin position="584"/>
        <end position="605"/>
    </location>
</feature>
<accession>A0A0G4FIZ7</accession>
<proteinExistence type="predicted"/>
<evidence type="ECO:0000256" key="1">
    <source>
        <dbReference type="SAM" id="MobiDB-lite"/>
    </source>
</evidence>
<dbReference type="VEuPathDB" id="CryptoDB:Vbra_15558"/>
<gene>
    <name evidence="2" type="ORF">Vbra_15558</name>
</gene>
<dbReference type="Proteomes" id="UP000041254">
    <property type="component" value="Unassembled WGS sequence"/>
</dbReference>
<keyword evidence="3" id="KW-1185">Reference proteome</keyword>
<evidence type="ECO:0008006" key="4">
    <source>
        <dbReference type="Google" id="ProtNLM"/>
    </source>
</evidence>
<dbReference type="InParanoid" id="A0A0G4FIZ7"/>
<sequence>MIPVSQPTQISVREPQGAEVQRTFTMTQQSTHRGSSRVYGGMFMEEEAAFKVRLLDGKGAESLAAYLKAEEQRMIYLRDLHKGQGDVEDIRERGFLPLRYAYTNPERPATLITGEGSDRTERPCVFIVTPLQKLGKDPDKDEYIDISDALRLHNLRKISEKYSGPLSAADLAAIRSHMARGVRALCLFLQAHITISQALLYAVDNLGNDVLLKWRALTDEDFFRSVCFLPSTPSPAQLPALGRCPGALIIDLANALKAEETPEECRESIGPYAARVPTDARDQEEQLQVLALTPFAAPPETSVGRWRAVCNHTRAAQPDQEAAEMVRINDLMDFMTAAMQIRGTMTWDRTAIYIGPTAASWGAGHGIRYYVSGDNYKMVTLQKNLKWDIKIREAKEGGRPDEVQAAEQEEERLADRMDLTNCLTWQDFVPTLFEPDGMAKTFRRKVKPLHKREEAELQWTKEVAAKLSKVAQAALNEDPSQRPHLQDILTALLAVHDSIMSAPVGLSGHSEEPSAPYVSSVEPVMGMEESQATSEVAAVRVAGNDAEQNDVQVSQSRWRRFFSSFFRRKGSKADELNAEEAAREEEEWTEVEMKETEGWQQHETRQRALWDHEVFEAAMEGAV</sequence>
<feature type="region of interest" description="Disordered" evidence="1">
    <location>
        <begin position="1"/>
        <end position="32"/>
    </location>
</feature>
<evidence type="ECO:0000313" key="3">
    <source>
        <dbReference type="Proteomes" id="UP000041254"/>
    </source>
</evidence>
<organism evidence="2 3">
    <name type="scientific">Vitrella brassicaformis (strain CCMP3155)</name>
    <dbReference type="NCBI Taxonomy" id="1169540"/>
    <lineage>
        <taxon>Eukaryota</taxon>
        <taxon>Sar</taxon>
        <taxon>Alveolata</taxon>
        <taxon>Colpodellida</taxon>
        <taxon>Vitrellaceae</taxon>
        <taxon>Vitrella</taxon>
    </lineage>
</organism>
<reference evidence="2 3" key="1">
    <citation type="submission" date="2014-11" db="EMBL/GenBank/DDBJ databases">
        <authorList>
            <person name="Zhu J."/>
            <person name="Qi W."/>
            <person name="Song R."/>
        </authorList>
    </citation>
    <scope>NUCLEOTIDE SEQUENCE [LARGE SCALE GENOMIC DNA]</scope>
</reference>
<feature type="compositionally biased region" description="Basic and acidic residues" evidence="1">
    <location>
        <begin position="591"/>
        <end position="605"/>
    </location>
</feature>
<name>A0A0G4FIZ7_VITBC</name>
<dbReference type="PhylomeDB" id="A0A0G4FIZ7"/>
<protein>
    <recommendedName>
        <fullName evidence="4">Protein kinase domain-containing protein</fullName>
    </recommendedName>
</protein>
<dbReference type="EMBL" id="CDMY01000447">
    <property type="protein sequence ID" value="CEM13738.1"/>
    <property type="molecule type" value="Genomic_DNA"/>
</dbReference>
<evidence type="ECO:0000313" key="2">
    <source>
        <dbReference type="EMBL" id="CEM13738.1"/>
    </source>
</evidence>
<feature type="compositionally biased region" description="Polar residues" evidence="1">
    <location>
        <begin position="1"/>
        <end position="11"/>
    </location>
</feature>
<feature type="compositionally biased region" description="Polar residues" evidence="1">
    <location>
        <begin position="22"/>
        <end position="32"/>
    </location>
</feature>
<dbReference type="AlphaFoldDB" id="A0A0G4FIZ7"/>